<keyword evidence="1" id="KW-0732">Signal</keyword>
<name>A0A7S2BYY2_9DINO</name>
<evidence type="ECO:0000256" key="1">
    <source>
        <dbReference type="SAM" id="SignalP"/>
    </source>
</evidence>
<organism evidence="2">
    <name type="scientific">Alexandrium andersonii</name>
    <dbReference type="NCBI Taxonomy" id="327968"/>
    <lineage>
        <taxon>Eukaryota</taxon>
        <taxon>Sar</taxon>
        <taxon>Alveolata</taxon>
        <taxon>Dinophyceae</taxon>
        <taxon>Gonyaulacales</taxon>
        <taxon>Pyrocystaceae</taxon>
        <taxon>Alexandrium</taxon>
    </lineage>
</organism>
<reference evidence="2" key="1">
    <citation type="submission" date="2021-01" db="EMBL/GenBank/DDBJ databases">
        <authorList>
            <person name="Corre E."/>
            <person name="Pelletier E."/>
            <person name="Niang G."/>
            <person name="Scheremetjew M."/>
            <person name="Finn R."/>
            <person name="Kale V."/>
            <person name="Holt S."/>
            <person name="Cochrane G."/>
            <person name="Meng A."/>
            <person name="Brown T."/>
            <person name="Cohen L."/>
        </authorList>
    </citation>
    <scope>NUCLEOTIDE SEQUENCE</scope>
    <source>
        <strain evidence="2">CCMP2222</strain>
    </source>
</reference>
<sequence length="200" mass="21109">MAARGLLVLSALLSLASARRDAISLHAPATRLAPIETTAQKMATAVASGDLFGPSPDSFGQLLVGMVMSGEKFETAVPVMVAIGGGVIGRSSKNPRKMLAQQVKFLDKGVELPVDSKGGTARMPWEAVIGQEGARSLRFLMSGFRMTQGNSFMALFNCLLGPAHEHEHPRAVISAEAQKSVLKLRGDSEAQETGYMGLDG</sequence>
<accession>A0A7S2BYY2</accession>
<gene>
    <name evidence="2" type="ORF">AAND1436_LOCUS14357</name>
</gene>
<proteinExistence type="predicted"/>
<feature type="signal peptide" evidence="1">
    <location>
        <begin position="1"/>
        <end position="18"/>
    </location>
</feature>
<protein>
    <submittedName>
        <fullName evidence="2">Uncharacterized protein</fullName>
    </submittedName>
</protein>
<evidence type="ECO:0000313" key="2">
    <source>
        <dbReference type="EMBL" id="CAD9410749.1"/>
    </source>
</evidence>
<feature type="chain" id="PRO_5031287114" evidence="1">
    <location>
        <begin position="19"/>
        <end position="200"/>
    </location>
</feature>
<dbReference type="AlphaFoldDB" id="A0A7S2BYY2"/>
<dbReference type="EMBL" id="HBGQ01029053">
    <property type="protein sequence ID" value="CAD9410749.1"/>
    <property type="molecule type" value="Transcribed_RNA"/>
</dbReference>